<evidence type="ECO:0000313" key="3">
    <source>
        <dbReference type="EnsemblPlants" id="LPERR12G11030.1"/>
    </source>
</evidence>
<keyword evidence="2" id="KW-0812">Transmembrane</keyword>
<sequence>MAGLTTTLTVVARHRRPGSARQQESTKVWPLLLESGRTKVLFGGTAKAGHLLQVSGKTEVSFECSAEARPVLQGLWQFDLEKLRKELNDTSRNTGKLKMVMRQVDEKLNANKELQKDIEEKLAANAESKLEGDHEDQIKLSIRLNELNESIEEYCSMMVVLMSILVSCVTSLVLGFAIIIYGFFVHVQSNNELKVKELMESTNEKKESLAATEDEVRRLKIMLDTKLMAIGNIVHESVPISDNEENNVVLRTWGERRMKRNLKNHVDLCRKLDIVAFEQGVDVAGGRDYFLKGYGVLLNQALINFGLAFLQNRGFNLLHTHLSHVKGNNE</sequence>
<dbReference type="eggNOG" id="KOG2509">
    <property type="taxonomic scope" value="Eukaryota"/>
</dbReference>
<dbReference type="Gramene" id="LPERR12G11030.1">
    <property type="protein sequence ID" value="LPERR12G11030.1"/>
    <property type="gene ID" value="LPERR12G11030"/>
</dbReference>
<reference evidence="3 4" key="2">
    <citation type="submission" date="2013-12" db="EMBL/GenBank/DDBJ databases">
        <authorList>
            <person name="Yu Y."/>
            <person name="Lee S."/>
            <person name="de Baynast K."/>
            <person name="Wissotski M."/>
            <person name="Liu L."/>
            <person name="Talag J."/>
            <person name="Goicoechea J."/>
            <person name="Angelova A."/>
            <person name="Jetty R."/>
            <person name="Kudrna D."/>
            <person name="Golser W."/>
            <person name="Rivera L."/>
            <person name="Zhang J."/>
            <person name="Wing R."/>
        </authorList>
    </citation>
    <scope>NUCLEOTIDE SEQUENCE</scope>
</reference>
<evidence type="ECO:0000256" key="2">
    <source>
        <dbReference type="SAM" id="Phobius"/>
    </source>
</evidence>
<reference evidence="3 4" key="1">
    <citation type="submission" date="2012-08" db="EMBL/GenBank/DDBJ databases">
        <title>Oryza genome evolution.</title>
        <authorList>
            <person name="Wing R.A."/>
        </authorList>
    </citation>
    <scope>NUCLEOTIDE SEQUENCE</scope>
</reference>
<reference evidence="3" key="3">
    <citation type="submission" date="2015-04" db="UniProtKB">
        <authorList>
            <consortium name="EnsemblPlants"/>
        </authorList>
    </citation>
    <scope>IDENTIFICATION</scope>
</reference>
<dbReference type="Gene3D" id="3.30.930.10">
    <property type="entry name" value="Bira Bifunctional Protein, Domain 2"/>
    <property type="match status" value="1"/>
</dbReference>
<keyword evidence="2" id="KW-1133">Transmembrane helix</keyword>
<feature type="transmembrane region" description="Helical" evidence="2">
    <location>
        <begin position="157"/>
        <end position="184"/>
    </location>
</feature>
<dbReference type="AlphaFoldDB" id="A0A0D9XZN5"/>
<dbReference type="InterPro" id="IPR045864">
    <property type="entry name" value="aa-tRNA-synth_II/BPL/LPL"/>
</dbReference>
<dbReference type="EnsemblPlants" id="LPERR12G11030.2">
    <property type="protein sequence ID" value="LPERR12G11030.2"/>
    <property type="gene ID" value="LPERR12G11030"/>
</dbReference>
<feature type="coiled-coil region" evidence="1">
    <location>
        <begin position="97"/>
        <end position="131"/>
    </location>
</feature>
<dbReference type="GO" id="GO:0006434">
    <property type="term" value="P:seryl-tRNA aminoacylation"/>
    <property type="evidence" value="ECO:0007669"/>
    <property type="project" value="InterPro"/>
</dbReference>
<dbReference type="GO" id="GO:0004828">
    <property type="term" value="F:serine-tRNA ligase activity"/>
    <property type="evidence" value="ECO:0007669"/>
    <property type="project" value="InterPro"/>
</dbReference>
<evidence type="ECO:0000256" key="1">
    <source>
        <dbReference type="SAM" id="Coils"/>
    </source>
</evidence>
<proteinExistence type="predicted"/>
<dbReference type="SUPFAM" id="SSF55681">
    <property type="entry name" value="Class II aaRS and biotin synthetases"/>
    <property type="match status" value="1"/>
</dbReference>
<name>A0A0D9XZN5_9ORYZ</name>
<dbReference type="Gramene" id="LPERR12G11030.2">
    <property type="protein sequence ID" value="LPERR12G11030.2"/>
    <property type="gene ID" value="LPERR12G11030"/>
</dbReference>
<dbReference type="PANTHER" id="PTHR11778">
    <property type="entry name" value="SERYL-TRNA SYNTHETASE"/>
    <property type="match status" value="1"/>
</dbReference>
<dbReference type="EnsemblPlants" id="LPERR12G11030.1">
    <property type="protein sequence ID" value="LPERR12G11030.1"/>
    <property type="gene ID" value="LPERR12G11030"/>
</dbReference>
<keyword evidence="1" id="KW-0175">Coiled coil</keyword>
<dbReference type="Proteomes" id="UP000032180">
    <property type="component" value="Chromosome 12"/>
</dbReference>
<dbReference type="InterPro" id="IPR002317">
    <property type="entry name" value="Ser-tRNA-ligase_type_1"/>
</dbReference>
<accession>A0A0D9XZN5</accession>
<dbReference type="HOGENOM" id="CLU_842980_0_0_1"/>
<dbReference type="STRING" id="77586.A0A0D9XZN5"/>
<protein>
    <submittedName>
        <fullName evidence="3">Uncharacterized protein</fullName>
    </submittedName>
</protein>
<organism evidence="3 4">
    <name type="scientific">Leersia perrieri</name>
    <dbReference type="NCBI Taxonomy" id="77586"/>
    <lineage>
        <taxon>Eukaryota</taxon>
        <taxon>Viridiplantae</taxon>
        <taxon>Streptophyta</taxon>
        <taxon>Embryophyta</taxon>
        <taxon>Tracheophyta</taxon>
        <taxon>Spermatophyta</taxon>
        <taxon>Magnoliopsida</taxon>
        <taxon>Liliopsida</taxon>
        <taxon>Poales</taxon>
        <taxon>Poaceae</taxon>
        <taxon>BOP clade</taxon>
        <taxon>Oryzoideae</taxon>
        <taxon>Oryzeae</taxon>
        <taxon>Oryzinae</taxon>
        <taxon>Leersia</taxon>
    </lineage>
</organism>
<dbReference type="GO" id="GO:0005524">
    <property type="term" value="F:ATP binding"/>
    <property type="evidence" value="ECO:0007669"/>
    <property type="project" value="InterPro"/>
</dbReference>
<keyword evidence="4" id="KW-1185">Reference proteome</keyword>
<evidence type="ECO:0000313" key="4">
    <source>
        <dbReference type="Proteomes" id="UP000032180"/>
    </source>
</evidence>
<keyword evidence="2" id="KW-0472">Membrane</keyword>